<keyword evidence="2" id="KW-1185">Reference proteome</keyword>
<sequence length="83" mass="9172">MRSDRPREADNLCTYVYVAAADLVSQFADDWISAAGKFVDRPAWPDVRKCWGNGRIAVTDGGKKFYYAASQHCQLAEGVDGGR</sequence>
<dbReference type="AlphaFoldDB" id="A0A183GJ98"/>
<proteinExistence type="predicted"/>
<accession>A0A3P8DKM2</accession>
<name>A0A183GJ98_HELPZ</name>
<accession>A0A183GJ98</accession>
<evidence type="ECO:0000313" key="1">
    <source>
        <dbReference type="EMBL" id="VDP34418.1"/>
    </source>
</evidence>
<reference evidence="3" key="2">
    <citation type="submission" date="2019-09" db="UniProtKB">
        <authorList>
            <consortium name="WormBaseParasite"/>
        </authorList>
    </citation>
    <scope>IDENTIFICATION</scope>
</reference>
<gene>
    <name evidence="1" type="ORF">HPBE_LOCUS22742</name>
</gene>
<dbReference type="EMBL" id="UZAH01034306">
    <property type="protein sequence ID" value="VDP34418.1"/>
    <property type="molecule type" value="Genomic_DNA"/>
</dbReference>
<organism evidence="2 3">
    <name type="scientific">Heligmosomoides polygyrus</name>
    <name type="common">Parasitic roundworm</name>
    <dbReference type="NCBI Taxonomy" id="6339"/>
    <lineage>
        <taxon>Eukaryota</taxon>
        <taxon>Metazoa</taxon>
        <taxon>Ecdysozoa</taxon>
        <taxon>Nematoda</taxon>
        <taxon>Chromadorea</taxon>
        <taxon>Rhabditida</taxon>
        <taxon>Rhabditina</taxon>
        <taxon>Rhabditomorpha</taxon>
        <taxon>Strongyloidea</taxon>
        <taxon>Heligmosomidae</taxon>
        <taxon>Heligmosomoides</taxon>
    </lineage>
</organism>
<evidence type="ECO:0000313" key="3">
    <source>
        <dbReference type="WBParaSite" id="HPBE_0002274301-mRNA-1"/>
    </source>
</evidence>
<reference evidence="1 2" key="1">
    <citation type="submission" date="2018-11" db="EMBL/GenBank/DDBJ databases">
        <authorList>
            <consortium name="Pathogen Informatics"/>
        </authorList>
    </citation>
    <scope>NUCLEOTIDE SEQUENCE [LARGE SCALE GENOMIC DNA]</scope>
</reference>
<dbReference type="Proteomes" id="UP000050761">
    <property type="component" value="Unassembled WGS sequence"/>
</dbReference>
<evidence type="ECO:0000313" key="2">
    <source>
        <dbReference type="Proteomes" id="UP000050761"/>
    </source>
</evidence>
<dbReference type="WBParaSite" id="HPBE_0002274301-mRNA-1">
    <property type="protein sequence ID" value="HPBE_0002274301-mRNA-1"/>
    <property type="gene ID" value="HPBE_0002274301"/>
</dbReference>
<protein>
    <submittedName>
        <fullName evidence="3">Transposase</fullName>
    </submittedName>
</protein>